<evidence type="ECO:0000256" key="7">
    <source>
        <dbReference type="ARBA" id="ARBA00023136"/>
    </source>
</evidence>
<feature type="transmembrane region" description="Helical" evidence="8">
    <location>
        <begin position="87"/>
        <end position="104"/>
    </location>
</feature>
<protein>
    <submittedName>
        <fullName evidence="9">Transporter</fullName>
    </submittedName>
</protein>
<feature type="transmembrane region" description="Helical" evidence="8">
    <location>
        <begin position="58"/>
        <end position="80"/>
    </location>
</feature>
<feature type="transmembrane region" description="Helical" evidence="8">
    <location>
        <begin position="116"/>
        <end position="134"/>
    </location>
</feature>
<evidence type="ECO:0000256" key="3">
    <source>
        <dbReference type="ARBA" id="ARBA00022448"/>
    </source>
</evidence>
<feature type="transmembrane region" description="Helical" evidence="8">
    <location>
        <begin position="146"/>
        <end position="168"/>
    </location>
</feature>
<evidence type="ECO:0000313" key="9">
    <source>
        <dbReference type="EMBL" id="AYN38761.1"/>
    </source>
</evidence>
<evidence type="ECO:0000256" key="1">
    <source>
        <dbReference type="ARBA" id="ARBA00004651"/>
    </source>
</evidence>
<keyword evidence="6 8" id="KW-1133">Transmembrane helix</keyword>
<dbReference type="KEGG" id="sdd:D9753_07330"/>
<gene>
    <name evidence="9" type="ORF">D9753_07330</name>
</gene>
<evidence type="ECO:0000256" key="2">
    <source>
        <dbReference type="ARBA" id="ARBA00010068"/>
    </source>
</evidence>
<accession>A0A3G2JAW9</accession>
<dbReference type="AlphaFoldDB" id="A0A3G2JAW9"/>
<reference evidence="9 10" key="1">
    <citation type="submission" date="2018-10" db="EMBL/GenBank/DDBJ databases">
        <title>The genome of Streptomyces dangxiongensis Z022.</title>
        <authorList>
            <person name="Zhang B."/>
        </authorList>
    </citation>
    <scope>NUCLEOTIDE SEQUENCE [LARGE SCALE GENOMIC DNA]</scope>
    <source>
        <strain evidence="9 10">Z022</strain>
    </source>
</reference>
<feature type="transmembrane region" description="Helical" evidence="8">
    <location>
        <begin position="174"/>
        <end position="191"/>
    </location>
</feature>
<sequence>MGNVGLLFVGAVLFINGMLLLGKVDAKAAAVFNLFVGALQVLTPTYLIFVAAGDPRGILAVSGIYLFGFTYLYVGVGLLAGLDSTGVGYYSLFVAVAALGYSFVNFRIFRDYPFGVIWLYWAFLWFLFFLLLGLKKDSLGIYTGWVTAIQGWVTAAIPAALLLSGYWVNPNETAIALAVFGVVVFGALWPLTRNSRQPTPAAPAAGSVGAQT</sequence>
<dbReference type="Gene3D" id="1.25.40.600">
    <property type="match status" value="1"/>
</dbReference>
<organism evidence="9 10">
    <name type="scientific">Streptomyces dangxiongensis</name>
    <dbReference type="NCBI Taxonomy" id="1442032"/>
    <lineage>
        <taxon>Bacteria</taxon>
        <taxon>Bacillati</taxon>
        <taxon>Actinomycetota</taxon>
        <taxon>Actinomycetes</taxon>
        <taxon>Kitasatosporales</taxon>
        <taxon>Streptomycetaceae</taxon>
        <taxon>Streptomyces</taxon>
    </lineage>
</organism>
<keyword evidence="10" id="KW-1185">Reference proteome</keyword>
<evidence type="ECO:0000256" key="6">
    <source>
        <dbReference type="ARBA" id="ARBA00022989"/>
    </source>
</evidence>
<dbReference type="GO" id="GO:0005886">
    <property type="term" value="C:plasma membrane"/>
    <property type="evidence" value="ECO:0007669"/>
    <property type="project" value="UniProtKB-SubCell"/>
</dbReference>
<proteinExistence type="inferred from homology"/>
<keyword evidence="4" id="KW-1003">Cell membrane</keyword>
<keyword evidence="7 8" id="KW-0472">Membrane</keyword>
<feature type="transmembrane region" description="Helical" evidence="8">
    <location>
        <begin position="6"/>
        <end position="24"/>
    </location>
</feature>
<dbReference type="Proteomes" id="UP000268329">
    <property type="component" value="Chromosome"/>
</dbReference>
<dbReference type="InterPro" id="IPR003211">
    <property type="entry name" value="AmiSUreI_transpt"/>
</dbReference>
<feature type="transmembrane region" description="Helical" evidence="8">
    <location>
        <begin position="31"/>
        <end position="52"/>
    </location>
</feature>
<name>A0A3G2JAW9_9ACTN</name>
<keyword evidence="5 8" id="KW-0812">Transmembrane</keyword>
<dbReference type="RefSeq" id="WP_121786265.1">
    <property type="nucleotide sequence ID" value="NZ_CP033073.1"/>
</dbReference>
<dbReference type="EMBL" id="CP033073">
    <property type="protein sequence ID" value="AYN38761.1"/>
    <property type="molecule type" value="Genomic_DNA"/>
</dbReference>
<dbReference type="OrthoDB" id="6636366at2"/>
<evidence type="ECO:0000256" key="5">
    <source>
        <dbReference type="ARBA" id="ARBA00022692"/>
    </source>
</evidence>
<evidence type="ECO:0000256" key="8">
    <source>
        <dbReference type="SAM" id="Phobius"/>
    </source>
</evidence>
<dbReference type="CDD" id="cd13429">
    <property type="entry name" value="UreI_AmiS_like_2"/>
    <property type="match status" value="1"/>
</dbReference>
<keyword evidence="3" id="KW-0813">Transport</keyword>
<dbReference type="InterPro" id="IPR038523">
    <property type="entry name" value="AmiSUreI_transpt_sf"/>
</dbReference>
<evidence type="ECO:0000313" key="10">
    <source>
        <dbReference type="Proteomes" id="UP000268329"/>
    </source>
</evidence>
<dbReference type="Pfam" id="PF02293">
    <property type="entry name" value="AmiS_UreI"/>
    <property type="match status" value="1"/>
</dbReference>
<comment type="similarity">
    <text evidence="2">Belongs to the AmiS/UreI family.</text>
</comment>
<evidence type="ECO:0000256" key="4">
    <source>
        <dbReference type="ARBA" id="ARBA00022475"/>
    </source>
</evidence>
<comment type="subcellular location">
    <subcellularLocation>
        <location evidence="1">Cell membrane</location>
        <topology evidence="1">Multi-pass membrane protein</topology>
    </subcellularLocation>
</comment>